<dbReference type="Gene3D" id="1.10.1740.10">
    <property type="match status" value="1"/>
</dbReference>
<dbReference type="InterPro" id="IPR007627">
    <property type="entry name" value="RNA_pol_sigma70_r2"/>
</dbReference>
<sequence>MISKNLQETENTLLKNYEKYYRLAYSYTKNKEDALDVVQESAYKAIRDCSKVENPAYLSTWIYRIVINTAVDLLRKQQKDSSCTEIPEERCGREDIYRDPDLENALNSLNQTEKTIITLRYFEDLRLEDVARIMNLNQNTVKAKLYRGLKKLRAKME</sequence>
<evidence type="ECO:0000259" key="6">
    <source>
        <dbReference type="Pfam" id="PF08281"/>
    </source>
</evidence>
<gene>
    <name evidence="7" type="ORF">IAB60_07770</name>
</gene>
<keyword evidence="3" id="KW-0731">Sigma factor</keyword>
<evidence type="ECO:0000256" key="2">
    <source>
        <dbReference type="ARBA" id="ARBA00023015"/>
    </source>
</evidence>
<dbReference type="GO" id="GO:0006352">
    <property type="term" value="P:DNA-templated transcription initiation"/>
    <property type="evidence" value="ECO:0007669"/>
    <property type="project" value="InterPro"/>
</dbReference>
<evidence type="ECO:0000313" key="8">
    <source>
        <dbReference type="Proteomes" id="UP000886860"/>
    </source>
</evidence>
<reference evidence="7" key="2">
    <citation type="journal article" date="2021" name="PeerJ">
        <title>Extensive microbial diversity within the chicken gut microbiome revealed by metagenomics and culture.</title>
        <authorList>
            <person name="Gilroy R."/>
            <person name="Ravi A."/>
            <person name="Getino M."/>
            <person name="Pursley I."/>
            <person name="Horton D.L."/>
            <person name="Alikhan N.F."/>
            <person name="Baker D."/>
            <person name="Gharbi K."/>
            <person name="Hall N."/>
            <person name="Watson M."/>
            <person name="Adriaenssens E.M."/>
            <person name="Foster-Nyarko E."/>
            <person name="Jarju S."/>
            <person name="Secka A."/>
            <person name="Antonio M."/>
            <person name="Oren A."/>
            <person name="Chaudhuri R.R."/>
            <person name="La Ragione R."/>
            <person name="Hildebrand F."/>
            <person name="Pallen M.J."/>
        </authorList>
    </citation>
    <scope>NUCLEOTIDE SEQUENCE</scope>
    <source>
        <strain evidence="7">CHK123-3438</strain>
    </source>
</reference>
<evidence type="ECO:0000256" key="1">
    <source>
        <dbReference type="ARBA" id="ARBA00010641"/>
    </source>
</evidence>
<dbReference type="InterPro" id="IPR013249">
    <property type="entry name" value="RNA_pol_sigma70_r4_t2"/>
</dbReference>
<keyword evidence="2" id="KW-0805">Transcription regulation</keyword>
<accession>A0A9D1GIW5</accession>
<organism evidence="7 8">
    <name type="scientific">Candidatus Caccovicinus merdipullorum</name>
    <dbReference type="NCBI Taxonomy" id="2840724"/>
    <lineage>
        <taxon>Bacteria</taxon>
        <taxon>Bacillati</taxon>
        <taxon>Bacillota</taxon>
        <taxon>Clostridia</taxon>
        <taxon>Eubacteriales</taxon>
        <taxon>Candidatus Caccovicinus</taxon>
    </lineage>
</organism>
<dbReference type="InterPro" id="IPR013325">
    <property type="entry name" value="RNA_pol_sigma_r2"/>
</dbReference>
<evidence type="ECO:0000259" key="5">
    <source>
        <dbReference type="Pfam" id="PF04542"/>
    </source>
</evidence>
<dbReference type="PANTHER" id="PTHR43133">
    <property type="entry name" value="RNA POLYMERASE ECF-TYPE SIGMA FACTO"/>
    <property type="match status" value="1"/>
</dbReference>
<dbReference type="Pfam" id="PF04542">
    <property type="entry name" value="Sigma70_r2"/>
    <property type="match status" value="1"/>
</dbReference>
<dbReference type="PANTHER" id="PTHR43133:SF60">
    <property type="entry name" value="RNA POLYMERASE SIGMA FACTOR SIGV"/>
    <property type="match status" value="1"/>
</dbReference>
<dbReference type="CDD" id="cd06171">
    <property type="entry name" value="Sigma70_r4"/>
    <property type="match status" value="1"/>
</dbReference>
<dbReference type="Gene3D" id="1.10.10.10">
    <property type="entry name" value="Winged helix-like DNA-binding domain superfamily/Winged helix DNA-binding domain"/>
    <property type="match status" value="1"/>
</dbReference>
<evidence type="ECO:0000256" key="4">
    <source>
        <dbReference type="ARBA" id="ARBA00023163"/>
    </source>
</evidence>
<reference evidence="7" key="1">
    <citation type="submission" date="2020-10" db="EMBL/GenBank/DDBJ databases">
        <authorList>
            <person name="Gilroy R."/>
        </authorList>
    </citation>
    <scope>NUCLEOTIDE SEQUENCE</scope>
    <source>
        <strain evidence="7">CHK123-3438</strain>
    </source>
</reference>
<protein>
    <submittedName>
        <fullName evidence="7">Sigma-70 family RNA polymerase sigma factor</fullName>
    </submittedName>
</protein>
<dbReference type="InterPro" id="IPR013324">
    <property type="entry name" value="RNA_pol_sigma_r3/r4-like"/>
</dbReference>
<name>A0A9D1GIW5_9FIRM</name>
<dbReference type="InterPro" id="IPR014284">
    <property type="entry name" value="RNA_pol_sigma-70_dom"/>
</dbReference>
<comment type="caution">
    <text evidence="7">The sequence shown here is derived from an EMBL/GenBank/DDBJ whole genome shotgun (WGS) entry which is preliminary data.</text>
</comment>
<dbReference type="InterPro" id="IPR039425">
    <property type="entry name" value="RNA_pol_sigma-70-like"/>
</dbReference>
<comment type="similarity">
    <text evidence="1">Belongs to the sigma-70 factor family. ECF subfamily.</text>
</comment>
<evidence type="ECO:0000256" key="3">
    <source>
        <dbReference type="ARBA" id="ARBA00023082"/>
    </source>
</evidence>
<dbReference type="Proteomes" id="UP000886860">
    <property type="component" value="Unassembled WGS sequence"/>
</dbReference>
<feature type="domain" description="RNA polymerase sigma factor 70 region 4 type 2" evidence="6">
    <location>
        <begin position="102"/>
        <end position="152"/>
    </location>
</feature>
<keyword evidence="4" id="KW-0804">Transcription</keyword>
<dbReference type="SUPFAM" id="SSF88659">
    <property type="entry name" value="Sigma3 and sigma4 domains of RNA polymerase sigma factors"/>
    <property type="match status" value="1"/>
</dbReference>
<dbReference type="InterPro" id="IPR036388">
    <property type="entry name" value="WH-like_DNA-bd_sf"/>
</dbReference>
<evidence type="ECO:0000313" key="7">
    <source>
        <dbReference type="EMBL" id="HIT41975.1"/>
    </source>
</evidence>
<dbReference type="EMBL" id="DVKS01000133">
    <property type="protein sequence ID" value="HIT41975.1"/>
    <property type="molecule type" value="Genomic_DNA"/>
</dbReference>
<feature type="domain" description="RNA polymerase sigma-70 region 2" evidence="5">
    <location>
        <begin position="16"/>
        <end position="79"/>
    </location>
</feature>
<dbReference type="GO" id="GO:0016987">
    <property type="term" value="F:sigma factor activity"/>
    <property type="evidence" value="ECO:0007669"/>
    <property type="project" value="UniProtKB-KW"/>
</dbReference>
<dbReference type="GO" id="GO:0003677">
    <property type="term" value="F:DNA binding"/>
    <property type="evidence" value="ECO:0007669"/>
    <property type="project" value="InterPro"/>
</dbReference>
<dbReference type="SUPFAM" id="SSF88946">
    <property type="entry name" value="Sigma2 domain of RNA polymerase sigma factors"/>
    <property type="match status" value="1"/>
</dbReference>
<dbReference type="Pfam" id="PF08281">
    <property type="entry name" value="Sigma70_r4_2"/>
    <property type="match status" value="1"/>
</dbReference>
<dbReference type="NCBIfam" id="TIGR02937">
    <property type="entry name" value="sigma70-ECF"/>
    <property type="match status" value="1"/>
</dbReference>
<dbReference type="AlphaFoldDB" id="A0A9D1GIW5"/>
<proteinExistence type="inferred from homology"/>